<evidence type="ECO:0000313" key="3">
    <source>
        <dbReference type="EMBL" id="KAK4474070.1"/>
    </source>
</evidence>
<gene>
    <name evidence="3" type="ORF">MN116_003379</name>
</gene>
<dbReference type="SUPFAM" id="SSF47459">
    <property type="entry name" value="HLH, helix-loop-helix DNA-binding domain"/>
    <property type="match status" value="1"/>
</dbReference>
<comment type="caution">
    <text evidence="3">The sequence shown here is derived from an EMBL/GenBank/DDBJ whole genome shotgun (WGS) entry which is preliminary data.</text>
</comment>
<feature type="region of interest" description="Disordered" evidence="1">
    <location>
        <begin position="1"/>
        <end position="20"/>
    </location>
</feature>
<reference evidence="3" key="2">
    <citation type="journal article" date="2023" name="Infect Dis Poverty">
        <title>Chromosome-scale genome of the human blood fluke Schistosoma mekongi and its implications for public health.</title>
        <authorList>
            <person name="Zhou M."/>
            <person name="Xu L."/>
            <person name="Xu D."/>
            <person name="Chen W."/>
            <person name="Khan J."/>
            <person name="Hu Y."/>
            <person name="Huang H."/>
            <person name="Wei H."/>
            <person name="Zhang Y."/>
            <person name="Chusongsang P."/>
            <person name="Tanasarnprasert K."/>
            <person name="Hu X."/>
            <person name="Limpanont Y."/>
            <person name="Lv Z."/>
        </authorList>
    </citation>
    <scope>NUCLEOTIDE SEQUENCE</scope>
    <source>
        <strain evidence="3">LV_2022a</strain>
    </source>
</reference>
<protein>
    <recommendedName>
        <fullName evidence="2">BHLH domain-containing protein</fullName>
    </recommendedName>
</protein>
<proteinExistence type="predicted"/>
<evidence type="ECO:0000256" key="1">
    <source>
        <dbReference type="SAM" id="MobiDB-lite"/>
    </source>
</evidence>
<dbReference type="Gene3D" id="4.10.280.10">
    <property type="entry name" value="Helix-loop-helix DNA-binding domain"/>
    <property type="match status" value="1"/>
</dbReference>
<feature type="domain" description="BHLH" evidence="2">
    <location>
        <begin position="60"/>
        <end position="117"/>
    </location>
</feature>
<accession>A0AAE2D8J9</accession>
<dbReference type="Proteomes" id="UP001292079">
    <property type="component" value="Unassembled WGS sequence"/>
</dbReference>
<dbReference type="EMBL" id="JALJAT010000002">
    <property type="protein sequence ID" value="KAK4474070.1"/>
    <property type="molecule type" value="Genomic_DNA"/>
</dbReference>
<dbReference type="AlphaFoldDB" id="A0AAE2D8J9"/>
<dbReference type="Pfam" id="PF00010">
    <property type="entry name" value="HLH"/>
    <property type="match status" value="1"/>
</dbReference>
<keyword evidence="4" id="KW-1185">Reference proteome</keyword>
<name>A0AAE2D8J9_SCHME</name>
<reference evidence="3" key="1">
    <citation type="submission" date="2022-04" db="EMBL/GenBank/DDBJ databases">
        <authorList>
            <person name="Xu L."/>
            <person name="Lv Z."/>
        </authorList>
    </citation>
    <scope>NUCLEOTIDE SEQUENCE</scope>
    <source>
        <strain evidence="3">LV_2022a</strain>
    </source>
</reference>
<dbReference type="InterPro" id="IPR011598">
    <property type="entry name" value="bHLH_dom"/>
</dbReference>
<organism evidence="3 4">
    <name type="scientific">Schistosoma mekongi</name>
    <name type="common">Parasitic worm</name>
    <dbReference type="NCBI Taxonomy" id="38744"/>
    <lineage>
        <taxon>Eukaryota</taxon>
        <taxon>Metazoa</taxon>
        <taxon>Spiralia</taxon>
        <taxon>Lophotrochozoa</taxon>
        <taxon>Platyhelminthes</taxon>
        <taxon>Trematoda</taxon>
        <taxon>Digenea</taxon>
        <taxon>Strigeidida</taxon>
        <taxon>Schistosomatoidea</taxon>
        <taxon>Schistosomatidae</taxon>
        <taxon>Schistosoma</taxon>
    </lineage>
</organism>
<dbReference type="InterPro" id="IPR036638">
    <property type="entry name" value="HLH_DNA-bd_sf"/>
</dbReference>
<dbReference type="GO" id="GO:0046983">
    <property type="term" value="F:protein dimerization activity"/>
    <property type="evidence" value="ECO:0007669"/>
    <property type="project" value="InterPro"/>
</dbReference>
<evidence type="ECO:0000259" key="2">
    <source>
        <dbReference type="PROSITE" id="PS50888"/>
    </source>
</evidence>
<dbReference type="PROSITE" id="PS50888">
    <property type="entry name" value="BHLH"/>
    <property type="match status" value="1"/>
</dbReference>
<evidence type="ECO:0000313" key="4">
    <source>
        <dbReference type="Proteomes" id="UP001292079"/>
    </source>
</evidence>
<sequence>MTMIPHTETRGNYTRVPPTYNTPSCGISMTQTTGSITIPQTITSRRGRRSNVPPEIREQTRRLKKQNMERKRRACISDKMNALHNLAMNLIGIDPNECHKVEKADILNLCHNVFKGIASIAKDEPELQIRLRKLRHNLTDSFSTSLSPATTSFATTSDFSEVKNRTTEWDDGSHSQDKYVYDIHQSNQRQYSHRHSNDTISLFSTPTLYNSLSQNADETNKENKIPKLIIKNPLSCKNHTTNNQCITSSAITTPVSLKLEIPLNSLHSNSIIDSRNNERIPQWQSTPLENFNKSSSTLNNSDSGFLSKSSYSSRSMELTPDGKINVYKDHHKMKNTVDLFIHSTESSSIVSYSNVKNVQSSSQSMSKEHLSAFSVPTRKVSGAITNESTGSNFTFKNNYHQDHKPIMLDLTVTTTPESIVTPVRSASKPMWRPYLD</sequence>